<dbReference type="Gene3D" id="3.75.10.10">
    <property type="entry name" value="L-arginine/glycine Amidinotransferase, Chain A"/>
    <property type="match status" value="1"/>
</dbReference>
<dbReference type="SUPFAM" id="SSF55909">
    <property type="entry name" value="Pentein"/>
    <property type="match status" value="1"/>
</dbReference>
<reference evidence="1 2" key="2">
    <citation type="submission" date="2016-06" db="EMBL/GenBank/DDBJ databases">
        <title>Pedobacter psychrophilus sp. nov., isolated from Antarctic fragmentary rock.</title>
        <authorList>
            <person name="Svec P."/>
        </authorList>
    </citation>
    <scope>NUCLEOTIDE SEQUENCE [LARGE SCALE GENOMIC DNA]</scope>
    <source>
        <strain evidence="1 2">CCM 8644</strain>
    </source>
</reference>
<protein>
    <submittedName>
        <fullName evidence="1">Amidinotransferase</fullName>
    </submittedName>
</protein>
<gene>
    <name evidence="1" type="ORF">A5893_03215</name>
</gene>
<organism evidence="1 2">
    <name type="scientific">Pedobacter psychrophilus</name>
    <dbReference type="NCBI Taxonomy" id="1826909"/>
    <lineage>
        <taxon>Bacteria</taxon>
        <taxon>Pseudomonadati</taxon>
        <taxon>Bacteroidota</taxon>
        <taxon>Sphingobacteriia</taxon>
        <taxon>Sphingobacteriales</taxon>
        <taxon>Sphingobacteriaceae</taxon>
        <taxon>Pedobacter</taxon>
    </lineage>
</organism>
<keyword evidence="2" id="KW-1185">Reference proteome</keyword>
<dbReference type="EMBL" id="LWHJ01000011">
    <property type="protein sequence ID" value="OAQ42139.1"/>
    <property type="molecule type" value="Genomic_DNA"/>
</dbReference>
<comment type="caution">
    <text evidence="1">The sequence shown here is derived from an EMBL/GenBank/DDBJ whole genome shotgun (WGS) entry which is preliminary data.</text>
</comment>
<proteinExistence type="predicted"/>
<dbReference type="GO" id="GO:0016740">
    <property type="term" value="F:transferase activity"/>
    <property type="evidence" value="ECO:0007669"/>
    <property type="project" value="UniProtKB-KW"/>
</dbReference>
<dbReference type="AlphaFoldDB" id="A0A179DNK5"/>
<reference evidence="1 2" key="1">
    <citation type="submission" date="2016-04" db="EMBL/GenBank/DDBJ databases">
        <authorList>
            <person name="Evans L.H."/>
            <person name="Alamgir A."/>
            <person name="Owens N."/>
            <person name="Weber N.D."/>
            <person name="Virtaneva K."/>
            <person name="Barbian K."/>
            <person name="Babar A."/>
            <person name="Rosenke K."/>
        </authorList>
    </citation>
    <scope>NUCLEOTIDE SEQUENCE [LARGE SCALE GENOMIC DNA]</scope>
    <source>
        <strain evidence="1 2">CCM 8644</strain>
    </source>
</reference>
<dbReference type="OrthoDB" id="9788268at2"/>
<evidence type="ECO:0000313" key="2">
    <source>
        <dbReference type="Proteomes" id="UP000078459"/>
    </source>
</evidence>
<evidence type="ECO:0000313" key="1">
    <source>
        <dbReference type="EMBL" id="OAQ42139.1"/>
    </source>
</evidence>
<dbReference type="Proteomes" id="UP000078459">
    <property type="component" value="Unassembled WGS sequence"/>
</dbReference>
<accession>A0A179DNK5</accession>
<dbReference type="PIRSF" id="PIRSF028188">
    <property type="entry name" value="Amdntrnsf_FN0238"/>
    <property type="match status" value="1"/>
</dbReference>
<dbReference type="Pfam" id="PF19420">
    <property type="entry name" value="DDAH_eukar"/>
    <property type="match status" value="1"/>
</dbReference>
<name>A0A179DNK5_9SPHI</name>
<dbReference type="PANTHER" id="PTHR43224:SF1">
    <property type="entry name" value="AMIDINOTRANSFERASE"/>
    <property type="match status" value="1"/>
</dbReference>
<dbReference type="RefSeq" id="WP_068821169.1">
    <property type="nucleotide sequence ID" value="NZ_LWHJ01000011.1"/>
</dbReference>
<dbReference type="InterPro" id="IPR014541">
    <property type="entry name" value="Amdntrnsf_FN0238"/>
</dbReference>
<dbReference type="STRING" id="1826909.A5893_03215"/>
<sequence>MQTTSQILMIRPVAFGLNIQTADSNAFQNKSAPQEKVQEKALAEFDAFADKLRAKGIEVTVIEDTLKPRTPDSIFPNNWISFHEDGSIYLYPMQAENRRLERRDDLIDTLSKTFDIREINDISFTEDRGEYLEGTGSMVLDRENKIAYACLSIRTQQNVLDIFCNESGYQTLTFDAVDQNGFAIYHTNVMMCVADKFVVICLDAVPNEEEKNKLISCFKKTVKEIIEIDYSQMNQFAGNMLQVNNKDGKSFLVMSERAHHALNENQIEKISKYAAILSSPLTTIEDNGGGSARCMMAEIHLDKL</sequence>
<dbReference type="NCBIfam" id="NF046062">
    <property type="entry name" value="citrull_CtlX"/>
    <property type="match status" value="1"/>
</dbReference>
<dbReference type="PANTHER" id="PTHR43224">
    <property type="entry name" value="AMIDINOTRANSFERASE"/>
    <property type="match status" value="1"/>
</dbReference>
<keyword evidence="1" id="KW-0808">Transferase</keyword>